<reference evidence="1" key="1">
    <citation type="journal article" date="2020" name="New Phytol.">
        <title>Comparative genomics reveals dynamic genome evolution in host specialist ectomycorrhizal fungi.</title>
        <authorList>
            <person name="Lofgren L.A."/>
            <person name="Nguyen N.H."/>
            <person name="Vilgalys R."/>
            <person name="Ruytinx J."/>
            <person name="Liao H.L."/>
            <person name="Branco S."/>
            <person name="Kuo A."/>
            <person name="LaButti K."/>
            <person name="Lipzen A."/>
            <person name="Andreopoulos W."/>
            <person name="Pangilinan J."/>
            <person name="Riley R."/>
            <person name="Hundley H."/>
            <person name="Na H."/>
            <person name="Barry K."/>
            <person name="Grigoriev I.V."/>
            <person name="Stajich J.E."/>
            <person name="Kennedy P.G."/>
        </authorList>
    </citation>
    <scope>NUCLEOTIDE SEQUENCE</scope>
    <source>
        <strain evidence="1">DOB743</strain>
    </source>
</reference>
<dbReference type="AlphaFoldDB" id="A0A9P7A2D0"/>
<proteinExistence type="predicted"/>
<evidence type="ECO:0000313" key="1">
    <source>
        <dbReference type="EMBL" id="KAG1781174.1"/>
    </source>
</evidence>
<dbReference type="Proteomes" id="UP000714275">
    <property type="component" value="Unassembled WGS sequence"/>
</dbReference>
<gene>
    <name evidence="1" type="ORF">EV702DRAFT_1275987</name>
</gene>
<evidence type="ECO:0000313" key="2">
    <source>
        <dbReference type="Proteomes" id="UP000714275"/>
    </source>
</evidence>
<comment type="caution">
    <text evidence="1">The sequence shown here is derived from an EMBL/GenBank/DDBJ whole genome shotgun (WGS) entry which is preliminary data.</text>
</comment>
<dbReference type="EMBL" id="JABBWD010000006">
    <property type="protein sequence ID" value="KAG1781174.1"/>
    <property type="molecule type" value="Genomic_DNA"/>
</dbReference>
<name>A0A9P7A2D0_9AGAM</name>
<sequence length="152" mass="17108">MSIVVRSFYANLRSTYLNLHSAYLNLCSAPPISISALLHLSQSLLRSAYLILRSAPPISFSALLHLSHSLLCSAYPNLRSAPPVLISTLLLLPFSVGLYSGLVWNSPYTSPYQVDETPPEFPALFRKFRLYSIRITYLRCPPDFIVFPLDFL</sequence>
<protein>
    <submittedName>
        <fullName evidence="1">Uncharacterized protein</fullName>
    </submittedName>
</protein>
<organism evidence="1 2">
    <name type="scientific">Suillus placidus</name>
    <dbReference type="NCBI Taxonomy" id="48579"/>
    <lineage>
        <taxon>Eukaryota</taxon>
        <taxon>Fungi</taxon>
        <taxon>Dikarya</taxon>
        <taxon>Basidiomycota</taxon>
        <taxon>Agaricomycotina</taxon>
        <taxon>Agaricomycetes</taxon>
        <taxon>Agaricomycetidae</taxon>
        <taxon>Boletales</taxon>
        <taxon>Suillineae</taxon>
        <taxon>Suillaceae</taxon>
        <taxon>Suillus</taxon>
    </lineage>
</organism>
<accession>A0A9P7A2D0</accession>
<keyword evidence="2" id="KW-1185">Reference proteome</keyword>